<proteinExistence type="predicted"/>
<dbReference type="EMBL" id="MU277215">
    <property type="protein sequence ID" value="KAI0060976.1"/>
    <property type="molecule type" value="Genomic_DNA"/>
</dbReference>
<dbReference type="Proteomes" id="UP000814140">
    <property type="component" value="Unassembled WGS sequence"/>
</dbReference>
<sequence>MPVPPCLPPYQTYLRARTPMASARVPRLRASPSRIAIATSRRKRQAAVANAPIHARPHTCRASASPSEQARILFANCPAIPSLQPRRLSRDRCPGPSPCRPSRPLCMCGGTHVPPPDVPRTHPVRPDVHTRPRCTLARGTRRSHRAPSSRRDVHRAPPPLDLRAPLAAAQAARAGVLCGFHVVTPGESAAHSRIRLGRICAPAPPGGVAVLYVFHANASLCRARAGVPPQRPRGEAPAGALPRAAFCVRSHQQTLPRRQQPVISPAFVARVEVKTVDWLGHSLVSARS</sequence>
<name>A0ACB8SYP6_9AGAM</name>
<keyword evidence="2" id="KW-1185">Reference proteome</keyword>
<reference evidence="1" key="2">
    <citation type="journal article" date="2022" name="New Phytol.">
        <title>Evolutionary transition to the ectomycorrhizal habit in the genomes of a hyperdiverse lineage of mushroom-forming fungi.</title>
        <authorList>
            <person name="Looney B."/>
            <person name="Miyauchi S."/>
            <person name="Morin E."/>
            <person name="Drula E."/>
            <person name="Courty P.E."/>
            <person name="Kohler A."/>
            <person name="Kuo A."/>
            <person name="LaButti K."/>
            <person name="Pangilinan J."/>
            <person name="Lipzen A."/>
            <person name="Riley R."/>
            <person name="Andreopoulos W."/>
            <person name="He G."/>
            <person name="Johnson J."/>
            <person name="Nolan M."/>
            <person name="Tritt A."/>
            <person name="Barry K.W."/>
            <person name="Grigoriev I.V."/>
            <person name="Nagy L.G."/>
            <person name="Hibbett D."/>
            <person name="Henrissat B."/>
            <person name="Matheny P.B."/>
            <person name="Labbe J."/>
            <person name="Martin F.M."/>
        </authorList>
    </citation>
    <scope>NUCLEOTIDE SEQUENCE</scope>
    <source>
        <strain evidence="1">HHB10654</strain>
    </source>
</reference>
<accession>A0ACB8SYP6</accession>
<evidence type="ECO:0000313" key="1">
    <source>
        <dbReference type="EMBL" id="KAI0060976.1"/>
    </source>
</evidence>
<comment type="caution">
    <text evidence="1">The sequence shown here is derived from an EMBL/GenBank/DDBJ whole genome shotgun (WGS) entry which is preliminary data.</text>
</comment>
<protein>
    <submittedName>
        <fullName evidence="1">Uncharacterized protein</fullName>
    </submittedName>
</protein>
<gene>
    <name evidence="1" type="ORF">BV25DRAFT_818783</name>
</gene>
<reference evidence="1" key="1">
    <citation type="submission" date="2021-03" db="EMBL/GenBank/DDBJ databases">
        <authorList>
            <consortium name="DOE Joint Genome Institute"/>
            <person name="Ahrendt S."/>
            <person name="Looney B.P."/>
            <person name="Miyauchi S."/>
            <person name="Morin E."/>
            <person name="Drula E."/>
            <person name="Courty P.E."/>
            <person name="Chicoki N."/>
            <person name="Fauchery L."/>
            <person name="Kohler A."/>
            <person name="Kuo A."/>
            <person name="Labutti K."/>
            <person name="Pangilinan J."/>
            <person name="Lipzen A."/>
            <person name="Riley R."/>
            <person name="Andreopoulos W."/>
            <person name="He G."/>
            <person name="Johnson J."/>
            <person name="Barry K.W."/>
            <person name="Grigoriev I.V."/>
            <person name="Nagy L."/>
            <person name="Hibbett D."/>
            <person name="Henrissat B."/>
            <person name="Matheny P.B."/>
            <person name="Labbe J."/>
            <person name="Martin F."/>
        </authorList>
    </citation>
    <scope>NUCLEOTIDE SEQUENCE</scope>
    <source>
        <strain evidence="1">HHB10654</strain>
    </source>
</reference>
<organism evidence="1 2">
    <name type="scientific">Artomyces pyxidatus</name>
    <dbReference type="NCBI Taxonomy" id="48021"/>
    <lineage>
        <taxon>Eukaryota</taxon>
        <taxon>Fungi</taxon>
        <taxon>Dikarya</taxon>
        <taxon>Basidiomycota</taxon>
        <taxon>Agaricomycotina</taxon>
        <taxon>Agaricomycetes</taxon>
        <taxon>Russulales</taxon>
        <taxon>Auriscalpiaceae</taxon>
        <taxon>Artomyces</taxon>
    </lineage>
</organism>
<evidence type="ECO:0000313" key="2">
    <source>
        <dbReference type="Proteomes" id="UP000814140"/>
    </source>
</evidence>